<dbReference type="PANTHER" id="PTHR43791">
    <property type="entry name" value="PERMEASE-RELATED"/>
    <property type="match status" value="1"/>
</dbReference>
<dbReference type="SUPFAM" id="SSF103473">
    <property type="entry name" value="MFS general substrate transporter"/>
    <property type="match status" value="1"/>
</dbReference>
<evidence type="ECO:0000256" key="2">
    <source>
        <dbReference type="ARBA" id="ARBA00022448"/>
    </source>
</evidence>
<evidence type="ECO:0000313" key="10">
    <source>
        <dbReference type="Proteomes" id="UP000553948"/>
    </source>
</evidence>
<evidence type="ECO:0000256" key="1">
    <source>
        <dbReference type="ARBA" id="ARBA00004141"/>
    </source>
</evidence>
<feature type="transmembrane region" description="Helical" evidence="7">
    <location>
        <begin position="143"/>
        <end position="163"/>
    </location>
</feature>
<dbReference type="RefSeq" id="WP_176514229.1">
    <property type="nucleotide sequence ID" value="NZ_CP060529.1"/>
</dbReference>
<sequence>MNKPFEPVLQGVVLRKIFWRLVPLMVLMYFVSSLDRANIGYAALTMNADLGLTVAQFGFATSIFYLGYILFETPANIILHRIGARLWISIILLAWGAMSSLTSLVPDKDWLYVTRFFLGVAESGLFPGMVLYLTLWLPSRNRVWVMSLFITAMPLAAVIGAPISTALMTHTSVFGLEGWRSMLFLEGLPAIALAFIVFRFLPDSPATAQWMSAQDVAAVEKVLQVEAQGRDQSIAHGSIRAALQSWRVWALGFVYFAINTAIVILLYFLPLVIKSFEHAFQTQYTVFEIGKITAVPFGFATVSMLLWARFTGRTGVAAWHIALPLVVCAVAIGVAMSLPSPVQIMVAFAVGCAACFSSMAPFWQLPSRLLSGKAAAAGIGLIAALGASAGFLLPYLIGWVKDRSGSFEPAFLCIGVIMLIGAGVVMLLEKRPPSKPVVPVGVKL</sequence>
<feature type="transmembrane region" description="Helical" evidence="7">
    <location>
        <begin position="83"/>
        <end position="104"/>
    </location>
</feature>
<keyword evidence="6 7" id="KW-0472">Membrane</keyword>
<dbReference type="GO" id="GO:0016020">
    <property type="term" value="C:membrane"/>
    <property type="evidence" value="ECO:0007669"/>
    <property type="project" value="UniProtKB-SubCell"/>
</dbReference>
<evidence type="ECO:0000313" key="9">
    <source>
        <dbReference type="EMBL" id="MBA6115224.1"/>
    </source>
</evidence>
<feature type="transmembrane region" description="Helical" evidence="7">
    <location>
        <begin position="12"/>
        <end position="30"/>
    </location>
</feature>
<feature type="transmembrane region" description="Helical" evidence="7">
    <location>
        <begin position="289"/>
        <end position="310"/>
    </location>
</feature>
<dbReference type="EMBL" id="JACGDG010000004">
    <property type="protein sequence ID" value="MBA6115224.1"/>
    <property type="molecule type" value="Genomic_DNA"/>
</dbReference>
<evidence type="ECO:0000256" key="7">
    <source>
        <dbReference type="SAM" id="Phobius"/>
    </source>
</evidence>
<evidence type="ECO:0000256" key="6">
    <source>
        <dbReference type="ARBA" id="ARBA00023136"/>
    </source>
</evidence>
<feature type="transmembrane region" description="Helical" evidence="7">
    <location>
        <begin position="317"/>
        <end position="338"/>
    </location>
</feature>
<protein>
    <submittedName>
        <fullName evidence="9">MFS transporter</fullName>
    </submittedName>
</protein>
<feature type="transmembrane region" description="Helical" evidence="7">
    <location>
        <begin position="183"/>
        <end position="201"/>
    </location>
</feature>
<keyword evidence="2" id="KW-0813">Transport</keyword>
<dbReference type="InterPro" id="IPR036259">
    <property type="entry name" value="MFS_trans_sf"/>
</dbReference>
<reference evidence="9 10" key="1">
    <citation type="submission" date="2020-07" db="EMBL/GenBank/DDBJ databases">
        <title>Diversity of carbapenemase encoding genes among Pseudomonas putida group clinical isolates in a tertiary Brazilian hospital.</title>
        <authorList>
            <person name="Alberto-Lei F."/>
            <person name="Nodari C.S."/>
            <person name="Streling A.P."/>
            <person name="Paulino J.T."/>
            <person name="Bessa-Neto F.O."/>
            <person name="Cayo R."/>
            <person name="Gales A.C."/>
        </authorList>
    </citation>
    <scope>NUCLEOTIDE SEQUENCE [LARGE SCALE GENOMIC DNA]</scope>
    <source>
        <strain evidence="9 10">12464</strain>
    </source>
</reference>
<dbReference type="GO" id="GO:0022857">
    <property type="term" value="F:transmembrane transporter activity"/>
    <property type="evidence" value="ECO:0007669"/>
    <property type="project" value="InterPro"/>
</dbReference>
<dbReference type="Gene3D" id="1.20.1250.20">
    <property type="entry name" value="MFS general substrate transporter like domains"/>
    <property type="match status" value="2"/>
</dbReference>
<dbReference type="Proteomes" id="UP000553948">
    <property type="component" value="Unassembled WGS sequence"/>
</dbReference>
<dbReference type="InterPro" id="IPR011701">
    <property type="entry name" value="MFS"/>
</dbReference>
<feature type="transmembrane region" description="Helical" evidence="7">
    <location>
        <begin position="344"/>
        <end position="363"/>
    </location>
</feature>
<evidence type="ECO:0000256" key="3">
    <source>
        <dbReference type="ARBA" id="ARBA00022692"/>
    </source>
</evidence>
<evidence type="ECO:0000259" key="8">
    <source>
        <dbReference type="PROSITE" id="PS50850"/>
    </source>
</evidence>
<feature type="domain" description="Major facilitator superfamily (MFS) profile" evidence="8">
    <location>
        <begin position="21"/>
        <end position="433"/>
    </location>
</feature>
<feature type="transmembrane region" description="Helical" evidence="7">
    <location>
        <begin position="50"/>
        <end position="71"/>
    </location>
</feature>
<organism evidence="9 10">
    <name type="scientific">Pseudomonas putida</name>
    <name type="common">Arthrobacter siderocapsulatus</name>
    <dbReference type="NCBI Taxonomy" id="303"/>
    <lineage>
        <taxon>Bacteria</taxon>
        <taxon>Pseudomonadati</taxon>
        <taxon>Pseudomonadota</taxon>
        <taxon>Gammaproteobacteria</taxon>
        <taxon>Pseudomonadales</taxon>
        <taxon>Pseudomonadaceae</taxon>
        <taxon>Pseudomonas</taxon>
    </lineage>
</organism>
<keyword evidence="4" id="KW-0058">Aromatic hydrocarbons catabolism</keyword>
<evidence type="ECO:0000256" key="5">
    <source>
        <dbReference type="ARBA" id="ARBA00022989"/>
    </source>
</evidence>
<feature type="transmembrane region" description="Helical" evidence="7">
    <location>
        <begin position="375"/>
        <end position="397"/>
    </location>
</feature>
<dbReference type="PANTHER" id="PTHR43791:SF36">
    <property type="entry name" value="TRANSPORTER, PUTATIVE (AFU_ORTHOLOGUE AFUA_6G08340)-RELATED"/>
    <property type="match status" value="1"/>
</dbReference>
<keyword evidence="5 7" id="KW-1133">Transmembrane helix</keyword>
<proteinExistence type="predicted"/>
<dbReference type="CDD" id="cd17319">
    <property type="entry name" value="MFS_ExuT_GudP_like"/>
    <property type="match status" value="1"/>
</dbReference>
<dbReference type="PROSITE" id="PS50850">
    <property type="entry name" value="MFS"/>
    <property type="match status" value="1"/>
</dbReference>
<feature type="transmembrane region" description="Helical" evidence="7">
    <location>
        <begin position="116"/>
        <end position="136"/>
    </location>
</feature>
<feature type="transmembrane region" description="Helical" evidence="7">
    <location>
        <begin position="409"/>
        <end position="428"/>
    </location>
</feature>
<name>A0A7W2QI78_PSEPU</name>
<dbReference type="InterPro" id="IPR020846">
    <property type="entry name" value="MFS_dom"/>
</dbReference>
<keyword evidence="3 7" id="KW-0812">Transmembrane</keyword>
<comment type="subcellular location">
    <subcellularLocation>
        <location evidence="1">Membrane</location>
        <topology evidence="1">Multi-pass membrane protein</topology>
    </subcellularLocation>
</comment>
<evidence type="ECO:0000256" key="4">
    <source>
        <dbReference type="ARBA" id="ARBA00022797"/>
    </source>
</evidence>
<dbReference type="Pfam" id="PF07690">
    <property type="entry name" value="MFS_1"/>
    <property type="match status" value="1"/>
</dbReference>
<accession>A0A7W2QI78</accession>
<gene>
    <name evidence="9" type="ORF">H4C47_05735</name>
</gene>
<dbReference type="AlphaFoldDB" id="A0A7W2QI78"/>
<dbReference type="FunFam" id="1.20.1250.20:FF:000018">
    <property type="entry name" value="MFS transporter permease"/>
    <property type="match status" value="1"/>
</dbReference>
<feature type="transmembrane region" description="Helical" evidence="7">
    <location>
        <begin position="248"/>
        <end position="269"/>
    </location>
</feature>
<comment type="caution">
    <text evidence="9">The sequence shown here is derived from an EMBL/GenBank/DDBJ whole genome shotgun (WGS) entry which is preliminary data.</text>
</comment>